<feature type="transmembrane region" description="Helical" evidence="5">
    <location>
        <begin position="412"/>
        <end position="431"/>
    </location>
</feature>
<accession>A0ABT1PTF7</accession>
<dbReference type="Proteomes" id="UP001057702">
    <property type="component" value="Unassembled WGS sequence"/>
</dbReference>
<name>A0ABT1PTF7_9ACTN</name>
<reference evidence="7" key="1">
    <citation type="submission" date="2022-06" db="EMBL/GenBank/DDBJ databases">
        <title>Draft genome sequence of Streptomyces sp. RB6PN25 isolated from peat swamp forest in Thailand.</title>
        <authorList>
            <person name="Duangmal K."/>
            <person name="Klaysubun C."/>
        </authorList>
    </citation>
    <scope>NUCLEOTIDE SEQUENCE</scope>
    <source>
        <strain evidence="7">RB6PN25</strain>
    </source>
</reference>
<keyword evidence="2 5" id="KW-0812">Transmembrane</keyword>
<gene>
    <name evidence="7" type="ORF">NGB36_10155</name>
</gene>
<dbReference type="InterPro" id="IPR044880">
    <property type="entry name" value="NCX_ion-bd_dom_sf"/>
</dbReference>
<feature type="transmembrane region" description="Helical" evidence="5">
    <location>
        <begin position="312"/>
        <end position="330"/>
    </location>
</feature>
<sequence>MWSVLFVVGVAVSLAASWLLVARLERLGERFGLSEALLGVVAALAADAPEITSAVTALIHGQSSVGAGVVIGSNVFNLAALLGVAALVAGRIALHRRVVLLGGAVGMWVAAGCLATVLGWLSPLFGLLLVMAVLVPYLVVLGLRRAQLERAWLPQGWRRWLAEAIHEEELELSEAIRPHPGTWRDGLVAVSALVCVVGASSMVERAASAVGGHFAVADMVTGGLVLAVVTSLPNAVAAVYLAARGRGAAVLSTALNSNALNVAAGLLLPGAVLGLGPRSGQATLVAAWYAGLTLACLVLAYRDHGVYRASGLVVIAGYLAFVAALLVSMANGSVSVVTAVVPAGIIAAGCAVLLARPPVHPVRPKDLRQTTPPHVGGERARQGLLTGWSATRLWLLSFSLCFAVAICDAATGRHLILIGVLIVGPCCALLTGRWRRTAATGVCALVLGVVLGMPDGVFATTLQYNLLAMIAATTATASLGAAVLQRRQVL</sequence>
<feature type="domain" description="Sodium/calcium exchanger membrane region" evidence="6">
    <location>
        <begin position="4"/>
        <end position="140"/>
    </location>
</feature>
<feature type="transmembrane region" description="Helical" evidence="5">
    <location>
        <begin position="223"/>
        <end position="243"/>
    </location>
</feature>
<protein>
    <recommendedName>
        <fullName evidence="6">Sodium/calcium exchanger membrane region domain-containing protein</fullName>
    </recommendedName>
</protein>
<evidence type="ECO:0000313" key="7">
    <source>
        <dbReference type="EMBL" id="MCQ4080952.1"/>
    </source>
</evidence>
<organism evidence="7 8">
    <name type="scientific">Streptomyces humicola</name>
    <dbReference type="NCBI Taxonomy" id="2953240"/>
    <lineage>
        <taxon>Bacteria</taxon>
        <taxon>Bacillati</taxon>
        <taxon>Actinomycetota</taxon>
        <taxon>Actinomycetes</taxon>
        <taxon>Kitasatosporales</taxon>
        <taxon>Streptomycetaceae</taxon>
        <taxon>Streptomyces</taxon>
    </lineage>
</organism>
<feature type="transmembrane region" description="Helical" evidence="5">
    <location>
        <begin position="438"/>
        <end position="458"/>
    </location>
</feature>
<dbReference type="PANTHER" id="PTHR10846:SF8">
    <property type="entry name" value="INNER MEMBRANE PROTEIN YRBG"/>
    <property type="match status" value="1"/>
</dbReference>
<feature type="transmembrane region" description="Helical" evidence="5">
    <location>
        <begin position="36"/>
        <end position="59"/>
    </location>
</feature>
<proteinExistence type="predicted"/>
<feature type="transmembrane region" description="Helical" evidence="5">
    <location>
        <begin position="282"/>
        <end position="300"/>
    </location>
</feature>
<dbReference type="EMBL" id="JANFNG010000005">
    <property type="protein sequence ID" value="MCQ4080952.1"/>
    <property type="molecule type" value="Genomic_DNA"/>
</dbReference>
<feature type="transmembrane region" description="Helical" evidence="5">
    <location>
        <begin position="255"/>
        <end position="276"/>
    </location>
</feature>
<dbReference type="PANTHER" id="PTHR10846">
    <property type="entry name" value="SODIUM/POTASSIUM/CALCIUM EXCHANGER"/>
    <property type="match status" value="1"/>
</dbReference>
<feature type="transmembrane region" description="Helical" evidence="5">
    <location>
        <begin position="186"/>
        <end position="203"/>
    </location>
</feature>
<feature type="transmembrane region" description="Helical" evidence="5">
    <location>
        <begin position="336"/>
        <end position="355"/>
    </location>
</feature>
<evidence type="ECO:0000256" key="5">
    <source>
        <dbReference type="SAM" id="Phobius"/>
    </source>
</evidence>
<dbReference type="Pfam" id="PF01699">
    <property type="entry name" value="Na_Ca_ex"/>
    <property type="match status" value="2"/>
</dbReference>
<comment type="caution">
    <text evidence="7">The sequence shown here is derived from an EMBL/GenBank/DDBJ whole genome shotgun (WGS) entry which is preliminary data.</text>
</comment>
<keyword evidence="4 5" id="KW-0472">Membrane</keyword>
<keyword evidence="8" id="KW-1185">Reference proteome</keyword>
<dbReference type="Gene3D" id="1.20.1420.30">
    <property type="entry name" value="NCX, central ion-binding region"/>
    <property type="match status" value="1"/>
</dbReference>
<feature type="transmembrane region" description="Helical" evidence="5">
    <location>
        <begin position="124"/>
        <end position="143"/>
    </location>
</feature>
<feature type="transmembrane region" description="Helical" evidence="5">
    <location>
        <begin position="65"/>
        <end position="89"/>
    </location>
</feature>
<dbReference type="InterPro" id="IPR004837">
    <property type="entry name" value="NaCa_Exmemb"/>
</dbReference>
<evidence type="ECO:0000256" key="1">
    <source>
        <dbReference type="ARBA" id="ARBA00004141"/>
    </source>
</evidence>
<evidence type="ECO:0000313" key="8">
    <source>
        <dbReference type="Proteomes" id="UP001057702"/>
    </source>
</evidence>
<comment type="subcellular location">
    <subcellularLocation>
        <location evidence="1">Membrane</location>
        <topology evidence="1">Multi-pass membrane protein</topology>
    </subcellularLocation>
</comment>
<feature type="transmembrane region" description="Helical" evidence="5">
    <location>
        <begin position="98"/>
        <end position="118"/>
    </location>
</feature>
<dbReference type="RefSeq" id="WP_255919852.1">
    <property type="nucleotide sequence ID" value="NZ_JANFNG010000005.1"/>
</dbReference>
<feature type="transmembrane region" description="Helical" evidence="5">
    <location>
        <begin position="464"/>
        <end position="484"/>
    </location>
</feature>
<feature type="domain" description="Sodium/calcium exchanger membrane region" evidence="6">
    <location>
        <begin position="188"/>
        <end position="326"/>
    </location>
</feature>
<evidence type="ECO:0000256" key="4">
    <source>
        <dbReference type="ARBA" id="ARBA00023136"/>
    </source>
</evidence>
<dbReference type="InterPro" id="IPR004481">
    <property type="entry name" value="K/Na/Ca-exchanger"/>
</dbReference>
<keyword evidence="3 5" id="KW-1133">Transmembrane helix</keyword>
<evidence type="ECO:0000256" key="2">
    <source>
        <dbReference type="ARBA" id="ARBA00022692"/>
    </source>
</evidence>
<feature type="transmembrane region" description="Helical" evidence="5">
    <location>
        <begin position="6"/>
        <end position="24"/>
    </location>
</feature>
<feature type="transmembrane region" description="Helical" evidence="5">
    <location>
        <begin position="384"/>
        <end position="406"/>
    </location>
</feature>
<evidence type="ECO:0000259" key="6">
    <source>
        <dbReference type="Pfam" id="PF01699"/>
    </source>
</evidence>
<evidence type="ECO:0000256" key="3">
    <source>
        <dbReference type="ARBA" id="ARBA00022989"/>
    </source>
</evidence>